<reference evidence="1" key="2">
    <citation type="submission" date="2025-09" db="UniProtKB">
        <authorList>
            <consortium name="EnsemblPlants"/>
        </authorList>
    </citation>
    <scope>IDENTIFICATION</scope>
</reference>
<name>A0ACD5X5L2_AVESA</name>
<sequence>MASRCQRPTNGAVERQEPRLAADRVHGAYLHADDDGVGVSLHGRRATLNAAWAVHVYHDNEGMYLLLHSAAYGSYLAATSRRAPRGSRGFRVAQRNYDRLGSQALMWQVVGAVFPGAFILRHVGGRYLRANGRYLAWNNAVTVEGVFEDVSTMMHWIVEPIPPRNGIPAISNRPVREYFPEDLSVVLHLHAVSAFQRIRFVRASHDGHFSERGWSEFPFRGRSVYRLRNELARRLGLLDRFMDLILCARAGRHGRLTPLVDNLPRHPHNFNTIEIVVFLSRTPAANRLRHPDVEWTERREREEREYLQYPASGSGRPTLHVARR</sequence>
<proteinExistence type="predicted"/>
<evidence type="ECO:0000313" key="2">
    <source>
        <dbReference type="Proteomes" id="UP001732700"/>
    </source>
</evidence>
<keyword evidence="2" id="KW-1185">Reference proteome</keyword>
<evidence type="ECO:0000313" key="1">
    <source>
        <dbReference type="EnsemblPlants" id="AVESA.00010b.r2.4DG0757370.1.CDS"/>
    </source>
</evidence>
<dbReference type="Proteomes" id="UP001732700">
    <property type="component" value="Chromosome 4D"/>
</dbReference>
<organism evidence="1 2">
    <name type="scientific">Avena sativa</name>
    <name type="common">Oat</name>
    <dbReference type="NCBI Taxonomy" id="4498"/>
    <lineage>
        <taxon>Eukaryota</taxon>
        <taxon>Viridiplantae</taxon>
        <taxon>Streptophyta</taxon>
        <taxon>Embryophyta</taxon>
        <taxon>Tracheophyta</taxon>
        <taxon>Spermatophyta</taxon>
        <taxon>Magnoliopsida</taxon>
        <taxon>Liliopsida</taxon>
        <taxon>Poales</taxon>
        <taxon>Poaceae</taxon>
        <taxon>BOP clade</taxon>
        <taxon>Pooideae</taxon>
        <taxon>Poodae</taxon>
        <taxon>Poeae</taxon>
        <taxon>Poeae Chloroplast Group 1 (Aveneae type)</taxon>
        <taxon>Aveninae</taxon>
        <taxon>Avena</taxon>
    </lineage>
</organism>
<protein>
    <submittedName>
        <fullName evidence="1">Uncharacterized protein</fullName>
    </submittedName>
</protein>
<accession>A0ACD5X5L2</accession>
<reference evidence="1" key="1">
    <citation type="submission" date="2021-05" db="EMBL/GenBank/DDBJ databases">
        <authorList>
            <person name="Scholz U."/>
            <person name="Mascher M."/>
            <person name="Fiebig A."/>
        </authorList>
    </citation>
    <scope>NUCLEOTIDE SEQUENCE [LARGE SCALE GENOMIC DNA]</scope>
</reference>
<dbReference type="EnsemblPlants" id="AVESA.00010b.r2.4DG0757370.1">
    <property type="protein sequence ID" value="AVESA.00010b.r2.4DG0757370.1.CDS"/>
    <property type="gene ID" value="AVESA.00010b.r2.4DG0757370"/>
</dbReference>